<organism evidence="2">
    <name type="scientific">Boltenia villosa</name>
    <name type="common">Spiny-headed tunicate</name>
    <name type="synonym">Cynthia villosa</name>
    <dbReference type="NCBI Taxonomy" id="63515"/>
    <lineage>
        <taxon>Eukaryota</taxon>
        <taxon>Metazoa</taxon>
        <taxon>Chordata</taxon>
        <taxon>Tunicata</taxon>
        <taxon>Ascidiacea</taxon>
        <taxon>Stolidobranchia</taxon>
        <taxon>Pyuridae</taxon>
        <taxon>Boltenia</taxon>
    </lineage>
</organism>
<evidence type="ECO:0000259" key="1">
    <source>
        <dbReference type="Pfam" id="PF12762"/>
    </source>
</evidence>
<protein>
    <submittedName>
        <fullName evidence="2">Transposase</fullName>
    </submittedName>
</protein>
<name>Q8MVN7_BOLVI</name>
<dbReference type="InterPro" id="IPR053164">
    <property type="entry name" value="IS1016-like_transposase"/>
</dbReference>
<reference evidence="2" key="1">
    <citation type="journal article" date="2002" name="Development">
        <title>A molecular analysis of ascidian metamorphosis reveals activation of an innate immune response.</title>
        <authorList>
            <person name="Davidson B."/>
            <person name="Swalla B.J."/>
        </authorList>
    </citation>
    <scope>NUCLEOTIDE SEQUENCE</scope>
</reference>
<dbReference type="PANTHER" id="PTHR47163:SF2">
    <property type="entry name" value="SI:DKEY-17M8.2"/>
    <property type="match status" value="1"/>
</dbReference>
<gene>
    <name evidence="2" type="primary">trnp</name>
</gene>
<feature type="domain" description="ISXO2-like transposase" evidence="1">
    <location>
        <begin position="4"/>
        <end position="89"/>
    </location>
</feature>
<evidence type="ECO:0000313" key="2">
    <source>
        <dbReference type="EMBL" id="AAM76104.1"/>
    </source>
</evidence>
<dbReference type="Pfam" id="PF12762">
    <property type="entry name" value="DDE_Tnp_IS1595"/>
    <property type="match status" value="1"/>
</dbReference>
<dbReference type="PANTHER" id="PTHR47163">
    <property type="entry name" value="DDE_TNP_IS1595 DOMAIN-CONTAINING PROTEIN"/>
    <property type="match status" value="1"/>
</dbReference>
<dbReference type="EMBL" id="AF483024">
    <property type="protein sequence ID" value="AAM76104.1"/>
    <property type="molecule type" value="mRNA"/>
</dbReference>
<dbReference type="InterPro" id="IPR024445">
    <property type="entry name" value="Tnp_ISXO2-like"/>
</dbReference>
<sequence length="114" mass="13424">ESGRTASVMEELITRHIANGTTIWSDTFASFNGIETLERGYVHKTVNRSQGIHINRIESLWADIKRKFKRMNGVTRHLIPSYLDEYLWRKQYSTEKHFPEILRAISENPNYRVT</sequence>
<accession>Q8MVN7</accession>
<dbReference type="AlphaFoldDB" id="Q8MVN7"/>
<proteinExistence type="evidence at transcript level"/>
<feature type="non-terminal residue" evidence="2">
    <location>
        <position position="1"/>
    </location>
</feature>